<protein>
    <submittedName>
        <fullName evidence="10">Spermidine/putrescine transport system permease protein</fullName>
    </submittedName>
</protein>
<comment type="caution">
    <text evidence="10">The sequence shown here is derived from an EMBL/GenBank/DDBJ whole genome shotgun (WGS) entry which is preliminary data.</text>
</comment>
<dbReference type="Pfam" id="PF00528">
    <property type="entry name" value="BPD_transp_1"/>
    <property type="match status" value="1"/>
</dbReference>
<evidence type="ECO:0000313" key="11">
    <source>
        <dbReference type="Proteomes" id="UP000544872"/>
    </source>
</evidence>
<feature type="domain" description="ABC transmembrane type-1" evidence="9">
    <location>
        <begin position="72"/>
        <end position="259"/>
    </location>
</feature>
<dbReference type="PANTHER" id="PTHR43848:SF2">
    <property type="entry name" value="PUTRESCINE TRANSPORT SYSTEM PERMEASE PROTEIN POTI"/>
    <property type="match status" value="1"/>
</dbReference>
<dbReference type="Gene3D" id="1.10.3720.10">
    <property type="entry name" value="MetI-like"/>
    <property type="match status" value="1"/>
</dbReference>
<dbReference type="InterPro" id="IPR035906">
    <property type="entry name" value="MetI-like_sf"/>
</dbReference>
<dbReference type="Proteomes" id="UP000544872">
    <property type="component" value="Unassembled WGS sequence"/>
</dbReference>
<feature type="transmembrane region" description="Helical" evidence="8">
    <location>
        <begin position="137"/>
        <end position="159"/>
    </location>
</feature>
<dbReference type="RefSeq" id="WP_184261943.1">
    <property type="nucleotide sequence ID" value="NZ_JACIIX010000002.1"/>
</dbReference>
<evidence type="ECO:0000256" key="7">
    <source>
        <dbReference type="ARBA" id="ARBA00023136"/>
    </source>
</evidence>
<feature type="transmembrane region" description="Helical" evidence="8">
    <location>
        <begin position="12"/>
        <end position="40"/>
    </location>
</feature>
<feature type="transmembrane region" description="Helical" evidence="8">
    <location>
        <begin position="240"/>
        <end position="262"/>
    </location>
</feature>
<dbReference type="InterPro" id="IPR051789">
    <property type="entry name" value="Bact_Polyamine_Transport"/>
</dbReference>
<evidence type="ECO:0000256" key="5">
    <source>
        <dbReference type="ARBA" id="ARBA00022692"/>
    </source>
</evidence>
<keyword evidence="3 8" id="KW-0813">Transport</keyword>
<dbReference type="SUPFAM" id="SSF161098">
    <property type="entry name" value="MetI-like"/>
    <property type="match status" value="1"/>
</dbReference>
<evidence type="ECO:0000259" key="9">
    <source>
        <dbReference type="PROSITE" id="PS50928"/>
    </source>
</evidence>
<dbReference type="PROSITE" id="PS50928">
    <property type="entry name" value="ABC_TM1"/>
    <property type="match status" value="1"/>
</dbReference>
<keyword evidence="11" id="KW-1185">Reference proteome</keyword>
<sequence length="273" mass="29442">MSSTAPSSSVSASRVVLSVYMALFFAYLFLPLILMVAAGFNSYSPPSVTQWQGFSLRWFSELAEDQRILQGIVNSVVVATGVILLSLPLGLSGALLLSRLDARSGSLLYGVLVSPVLTPGIILGISTLIFWRQVDVGGGLGLTVMAQSTFIAAYCMLMFMARLQRQDTSLEEAALDLGATHMQVFRRITLPFLRPAMLSAAVIAFLQSIENYNTTVFSIGASHTLVTEIGSRMRFGLTPVVNIIGLLFVTVTVAVAVAYVLLRQRERARTPAG</sequence>
<feature type="transmembrane region" description="Helical" evidence="8">
    <location>
        <begin position="192"/>
        <end position="209"/>
    </location>
</feature>
<evidence type="ECO:0000313" key="10">
    <source>
        <dbReference type="EMBL" id="MBB6209570.1"/>
    </source>
</evidence>
<keyword evidence="4" id="KW-1003">Cell membrane</keyword>
<feature type="transmembrane region" description="Helical" evidence="8">
    <location>
        <begin position="109"/>
        <end position="131"/>
    </location>
</feature>
<dbReference type="CDD" id="cd06261">
    <property type="entry name" value="TM_PBP2"/>
    <property type="match status" value="1"/>
</dbReference>
<organism evidence="10 11">
    <name type="scientific">Novispirillum itersonii</name>
    <name type="common">Aquaspirillum itersonii</name>
    <dbReference type="NCBI Taxonomy" id="189"/>
    <lineage>
        <taxon>Bacteria</taxon>
        <taxon>Pseudomonadati</taxon>
        <taxon>Pseudomonadota</taxon>
        <taxon>Alphaproteobacteria</taxon>
        <taxon>Rhodospirillales</taxon>
        <taxon>Novispirillaceae</taxon>
        <taxon>Novispirillum</taxon>
    </lineage>
</organism>
<evidence type="ECO:0000256" key="2">
    <source>
        <dbReference type="ARBA" id="ARBA00007069"/>
    </source>
</evidence>
<reference evidence="10 11" key="1">
    <citation type="submission" date="2020-08" db="EMBL/GenBank/DDBJ databases">
        <title>Genomic Encyclopedia of Type Strains, Phase IV (KMG-IV): sequencing the most valuable type-strain genomes for metagenomic binning, comparative biology and taxonomic classification.</title>
        <authorList>
            <person name="Goeker M."/>
        </authorList>
    </citation>
    <scope>NUCLEOTIDE SEQUENCE [LARGE SCALE GENOMIC DNA]</scope>
    <source>
        <strain evidence="10 11">DSM 11590</strain>
    </source>
</reference>
<dbReference type="PANTHER" id="PTHR43848">
    <property type="entry name" value="PUTRESCINE TRANSPORT SYSTEM PERMEASE PROTEIN POTI"/>
    <property type="match status" value="1"/>
</dbReference>
<feature type="transmembrane region" description="Helical" evidence="8">
    <location>
        <begin position="72"/>
        <end position="97"/>
    </location>
</feature>
<keyword evidence="6 8" id="KW-1133">Transmembrane helix</keyword>
<keyword evidence="5 8" id="KW-0812">Transmembrane</keyword>
<comment type="subcellular location">
    <subcellularLocation>
        <location evidence="1 8">Cell membrane</location>
        <topology evidence="1 8">Multi-pass membrane protein</topology>
    </subcellularLocation>
</comment>
<gene>
    <name evidence="10" type="ORF">FHS48_000972</name>
</gene>
<proteinExistence type="inferred from homology"/>
<comment type="similarity">
    <text evidence="2">Belongs to the binding-protein-dependent transport system permease family. CysTW subfamily.</text>
</comment>
<dbReference type="InterPro" id="IPR000515">
    <property type="entry name" value="MetI-like"/>
</dbReference>
<accession>A0A7W9ZE50</accession>
<evidence type="ECO:0000256" key="1">
    <source>
        <dbReference type="ARBA" id="ARBA00004651"/>
    </source>
</evidence>
<keyword evidence="7 8" id="KW-0472">Membrane</keyword>
<dbReference type="GO" id="GO:0055085">
    <property type="term" value="P:transmembrane transport"/>
    <property type="evidence" value="ECO:0007669"/>
    <property type="project" value="InterPro"/>
</dbReference>
<evidence type="ECO:0000256" key="8">
    <source>
        <dbReference type="RuleBase" id="RU363032"/>
    </source>
</evidence>
<name>A0A7W9ZE50_NOVIT</name>
<evidence type="ECO:0000256" key="4">
    <source>
        <dbReference type="ARBA" id="ARBA00022475"/>
    </source>
</evidence>
<dbReference type="GO" id="GO:0005886">
    <property type="term" value="C:plasma membrane"/>
    <property type="evidence" value="ECO:0007669"/>
    <property type="project" value="UniProtKB-SubCell"/>
</dbReference>
<dbReference type="AlphaFoldDB" id="A0A7W9ZE50"/>
<evidence type="ECO:0000256" key="3">
    <source>
        <dbReference type="ARBA" id="ARBA00022448"/>
    </source>
</evidence>
<dbReference type="EMBL" id="JACIIX010000002">
    <property type="protein sequence ID" value="MBB6209570.1"/>
    <property type="molecule type" value="Genomic_DNA"/>
</dbReference>
<evidence type="ECO:0000256" key="6">
    <source>
        <dbReference type="ARBA" id="ARBA00022989"/>
    </source>
</evidence>